<sequence>MITRDLSKDVHFLVAALSETLICVYEEDAASVYVPAETGYVDKYTPNHVRIRNAETGAHTYYSRDSAMFQRI</sequence>
<evidence type="ECO:0000313" key="1">
    <source>
        <dbReference type="EMBL" id="SMF91243.1"/>
    </source>
</evidence>
<dbReference type="RefSeq" id="WP_208916009.1">
    <property type="nucleotide sequence ID" value="NZ_LT840184.1"/>
</dbReference>
<dbReference type="AlphaFoldDB" id="A0A1X7HRM0"/>
<proteinExistence type="predicted"/>
<dbReference type="Proteomes" id="UP000192940">
    <property type="component" value="Chromosome I"/>
</dbReference>
<organism evidence="1 2">
    <name type="scientific">Paenibacillus uliginis N3/975</name>
    <dbReference type="NCBI Taxonomy" id="1313296"/>
    <lineage>
        <taxon>Bacteria</taxon>
        <taxon>Bacillati</taxon>
        <taxon>Bacillota</taxon>
        <taxon>Bacilli</taxon>
        <taxon>Bacillales</taxon>
        <taxon>Paenibacillaceae</taxon>
        <taxon>Paenibacillus</taxon>
    </lineage>
</organism>
<dbReference type="STRING" id="1313296.SAMN05661091_5389"/>
<reference evidence="1 2" key="1">
    <citation type="submission" date="2017-04" db="EMBL/GenBank/DDBJ databases">
        <authorList>
            <person name="Afonso C.L."/>
            <person name="Miller P.J."/>
            <person name="Scott M.A."/>
            <person name="Spackman E."/>
            <person name="Goraichik I."/>
            <person name="Dimitrov K.M."/>
            <person name="Suarez D.L."/>
            <person name="Swayne D.E."/>
        </authorList>
    </citation>
    <scope>NUCLEOTIDE SEQUENCE [LARGE SCALE GENOMIC DNA]</scope>
    <source>
        <strain evidence="1 2">N3/975</strain>
    </source>
</reference>
<protein>
    <submittedName>
        <fullName evidence="1">Uncharacterized protein</fullName>
    </submittedName>
</protein>
<keyword evidence="2" id="KW-1185">Reference proteome</keyword>
<gene>
    <name evidence="1" type="ORF">SAMN05661091_5389</name>
</gene>
<dbReference type="EMBL" id="LT840184">
    <property type="protein sequence ID" value="SMF91243.1"/>
    <property type="molecule type" value="Genomic_DNA"/>
</dbReference>
<evidence type="ECO:0000313" key="2">
    <source>
        <dbReference type="Proteomes" id="UP000192940"/>
    </source>
</evidence>
<accession>A0A1X7HRM0</accession>
<name>A0A1X7HRM0_9BACL</name>